<reference evidence="4 5" key="1">
    <citation type="submission" date="2018-08" db="EMBL/GenBank/DDBJ databases">
        <title>Horizontal acquisition of hydrogen conversion ability and other habitat adaptations in Hydrogenovibrio crunogenus strains.</title>
        <authorList>
            <person name="Gonnella G."/>
            <person name="Adam N."/>
            <person name="Perner M."/>
        </authorList>
    </citation>
    <scope>NUCLEOTIDE SEQUENCE [LARGE SCALE GENOMIC DNA]</scope>
    <source>
        <strain evidence="4 5">SP-41</strain>
    </source>
</reference>
<dbReference type="InterPro" id="IPR000160">
    <property type="entry name" value="GGDEF_dom"/>
</dbReference>
<dbReference type="InterPro" id="IPR052155">
    <property type="entry name" value="Biofilm_reg_signaling"/>
</dbReference>
<dbReference type="Pfam" id="PF00990">
    <property type="entry name" value="GGDEF"/>
    <property type="match status" value="1"/>
</dbReference>
<dbReference type="PANTHER" id="PTHR44757:SF2">
    <property type="entry name" value="BIOFILM ARCHITECTURE MAINTENANCE PROTEIN MBAA"/>
    <property type="match status" value="1"/>
</dbReference>
<dbReference type="CDD" id="cd01948">
    <property type="entry name" value="EAL"/>
    <property type="match status" value="1"/>
</dbReference>
<dbReference type="AlphaFoldDB" id="A0A4P7P222"/>
<dbReference type="SMART" id="SM00267">
    <property type="entry name" value="GGDEF"/>
    <property type="match status" value="1"/>
</dbReference>
<organism evidence="4 5">
    <name type="scientific">Hydrogenovibrio crunogenus</name>
    <dbReference type="NCBI Taxonomy" id="39765"/>
    <lineage>
        <taxon>Bacteria</taxon>
        <taxon>Pseudomonadati</taxon>
        <taxon>Pseudomonadota</taxon>
        <taxon>Gammaproteobacteria</taxon>
        <taxon>Thiotrichales</taxon>
        <taxon>Piscirickettsiaceae</taxon>
        <taxon>Hydrogenovibrio</taxon>
    </lineage>
</organism>
<dbReference type="SUPFAM" id="SSF141868">
    <property type="entry name" value="EAL domain-like"/>
    <property type="match status" value="1"/>
</dbReference>
<dbReference type="InterPro" id="IPR035919">
    <property type="entry name" value="EAL_sf"/>
</dbReference>
<dbReference type="Gene3D" id="3.20.20.450">
    <property type="entry name" value="EAL domain"/>
    <property type="match status" value="1"/>
</dbReference>
<evidence type="ECO:0000259" key="2">
    <source>
        <dbReference type="PROSITE" id="PS50883"/>
    </source>
</evidence>
<dbReference type="SUPFAM" id="SSF55073">
    <property type="entry name" value="Nucleotide cyclase"/>
    <property type="match status" value="1"/>
</dbReference>
<dbReference type="PANTHER" id="PTHR44757">
    <property type="entry name" value="DIGUANYLATE CYCLASE DGCP"/>
    <property type="match status" value="1"/>
</dbReference>
<dbReference type="FunFam" id="3.30.70.270:FF:000001">
    <property type="entry name" value="Diguanylate cyclase domain protein"/>
    <property type="match status" value="1"/>
</dbReference>
<evidence type="ECO:0000313" key="4">
    <source>
        <dbReference type="EMBL" id="QBZ84201.1"/>
    </source>
</evidence>
<dbReference type="RefSeq" id="WP_189636887.1">
    <property type="nucleotide sequence ID" value="NZ_CP032096.1"/>
</dbReference>
<comment type="cofactor">
    <cofactor evidence="1">
        <name>Mg(2+)</name>
        <dbReference type="ChEBI" id="CHEBI:18420"/>
    </cofactor>
</comment>
<dbReference type="PROSITE" id="PS50883">
    <property type="entry name" value="EAL"/>
    <property type="match status" value="1"/>
</dbReference>
<dbReference type="NCBIfam" id="TIGR00254">
    <property type="entry name" value="GGDEF"/>
    <property type="match status" value="1"/>
</dbReference>
<dbReference type="GO" id="GO:0003824">
    <property type="term" value="F:catalytic activity"/>
    <property type="evidence" value="ECO:0007669"/>
    <property type="project" value="UniProtKB-ARBA"/>
</dbReference>
<feature type="domain" description="GGDEF" evidence="3">
    <location>
        <begin position="109"/>
        <end position="242"/>
    </location>
</feature>
<feature type="domain" description="EAL" evidence="2">
    <location>
        <begin position="251"/>
        <end position="501"/>
    </location>
</feature>
<protein>
    <submittedName>
        <fullName evidence="4">Phytochrome-like protein cph2</fullName>
    </submittedName>
</protein>
<dbReference type="InterPro" id="IPR029787">
    <property type="entry name" value="Nucleotide_cyclase"/>
</dbReference>
<gene>
    <name evidence="4" type="primary">cph2_6</name>
    <name evidence="4" type="ORF">GHNINEIG_02278</name>
</gene>
<dbReference type="SMART" id="SM00052">
    <property type="entry name" value="EAL"/>
    <property type="match status" value="1"/>
</dbReference>
<dbReference type="CDD" id="cd01949">
    <property type="entry name" value="GGDEF"/>
    <property type="match status" value="1"/>
</dbReference>
<evidence type="ECO:0000256" key="1">
    <source>
        <dbReference type="ARBA" id="ARBA00001946"/>
    </source>
</evidence>
<dbReference type="Gene3D" id="3.30.70.270">
    <property type="match status" value="1"/>
</dbReference>
<dbReference type="PROSITE" id="PS50887">
    <property type="entry name" value="GGDEF"/>
    <property type="match status" value="1"/>
</dbReference>
<dbReference type="Proteomes" id="UP000296201">
    <property type="component" value="Chromosome"/>
</dbReference>
<dbReference type="InterPro" id="IPR001633">
    <property type="entry name" value="EAL_dom"/>
</dbReference>
<evidence type="ECO:0000313" key="5">
    <source>
        <dbReference type="Proteomes" id="UP000296201"/>
    </source>
</evidence>
<dbReference type="InterPro" id="IPR043128">
    <property type="entry name" value="Rev_trsase/Diguanyl_cyclase"/>
</dbReference>
<proteinExistence type="predicted"/>
<dbReference type="EMBL" id="CP032096">
    <property type="protein sequence ID" value="QBZ84201.1"/>
    <property type="molecule type" value="Genomic_DNA"/>
</dbReference>
<sequence>MIEFAQNTTLEPLLDHLKFDRRMTSPQKFESFPDIAANEKSSVKRLLSELQHKFSDSVDVAYLIESEVSSRTADLYRRANYDSLTHLPNRAHLHDILENMIQGTEHKGSVFSLLFLDLDGFKAVNDTQGHHIGDELLRHVSGRLISSVREGDIVSRLGGDEFVVLLAETENRTEVEDVCQRIINEVSRPYWFEGQEVRTSTSIGVSMFPQDSKLASELIETADEALYVSKSKGKRTFRFYNDVKQEVPAHKHIIQARFDAAVLNSEFATYVEPQIDLKENRVVGGHLSIEWQTADENQQSLESWQHLLAGNPAESSISLWLLDSACFYLKQWLKVDAEFVVTVPIMEGLWRQEDFAELLNQRVKQYGIPSSQLQLAFSLKSFDVFDQGLRDCLQQLSDQGYQLTLTGLGGQSFNFSMLVGLNIQEFKFDEVWLHEQLETRSGQQWVKALIQMAKSLDACMIATGIISESQVQNLTEWGCTLGQGAYWSAPIEAAEFKQLMI</sequence>
<dbReference type="Pfam" id="PF00563">
    <property type="entry name" value="EAL"/>
    <property type="match status" value="1"/>
</dbReference>
<evidence type="ECO:0000259" key="3">
    <source>
        <dbReference type="PROSITE" id="PS50887"/>
    </source>
</evidence>
<accession>A0A4P7P222</accession>
<name>A0A4P7P222_9GAMM</name>
<keyword evidence="5" id="KW-1185">Reference proteome</keyword>